<dbReference type="Pfam" id="PF17751">
    <property type="entry name" value="SKICH"/>
    <property type="match status" value="1"/>
</dbReference>
<organism evidence="3 4">
    <name type="scientific">Periophthalmus magnuspinnatus</name>
    <dbReference type="NCBI Taxonomy" id="409849"/>
    <lineage>
        <taxon>Eukaryota</taxon>
        <taxon>Metazoa</taxon>
        <taxon>Chordata</taxon>
        <taxon>Craniata</taxon>
        <taxon>Vertebrata</taxon>
        <taxon>Euteleostomi</taxon>
        <taxon>Actinopterygii</taxon>
        <taxon>Neopterygii</taxon>
        <taxon>Teleostei</taxon>
        <taxon>Neoteleostei</taxon>
        <taxon>Acanthomorphata</taxon>
        <taxon>Gobiaria</taxon>
        <taxon>Gobiiformes</taxon>
        <taxon>Gobioidei</taxon>
        <taxon>Gobiidae</taxon>
        <taxon>Oxudercinae</taxon>
        <taxon>Periophthalmus</taxon>
    </lineage>
</organism>
<accession>A0A3B4BFN0</accession>
<dbReference type="InterPro" id="IPR041611">
    <property type="entry name" value="SKICH"/>
</dbReference>
<dbReference type="Ensembl" id="ENSPMGT00000029457.1">
    <property type="protein sequence ID" value="ENSPMGP00000027655.1"/>
    <property type="gene ID" value="ENSPMGG00000022311.1"/>
</dbReference>
<evidence type="ECO:0000259" key="2">
    <source>
        <dbReference type="Pfam" id="PF17751"/>
    </source>
</evidence>
<dbReference type="AlphaFoldDB" id="A0A3B4BFN0"/>
<reference evidence="3" key="1">
    <citation type="submission" date="2025-08" db="UniProtKB">
        <authorList>
            <consortium name="Ensembl"/>
        </authorList>
    </citation>
    <scope>IDENTIFICATION</scope>
</reference>
<keyword evidence="4" id="KW-1185">Reference proteome</keyword>
<evidence type="ECO:0000313" key="4">
    <source>
        <dbReference type="Proteomes" id="UP000261520"/>
    </source>
</evidence>
<sequence length="97" mass="11179">MDALGPPAAVQFRNVGQFYFPQTRVECHLSLGPDHRWSSRDWIGIFKVGWTSTKEYYTYTWVNVPENYSAGSTVDCCALFHGQILKTKYFLCIVHLL</sequence>
<dbReference type="PANTHER" id="PTHR31915">
    <property type="entry name" value="SKICH DOMAIN-CONTAINING PROTEIN"/>
    <property type="match status" value="1"/>
</dbReference>
<dbReference type="Gene3D" id="2.60.40.2840">
    <property type="match status" value="1"/>
</dbReference>
<reference evidence="3" key="2">
    <citation type="submission" date="2025-09" db="UniProtKB">
        <authorList>
            <consortium name="Ensembl"/>
        </authorList>
    </citation>
    <scope>IDENTIFICATION</scope>
</reference>
<feature type="domain" description="SKICH" evidence="2">
    <location>
        <begin position="10"/>
        <end position="92"/>
    </location>
</feature>
<dbReference type="GO" id="GO:0003713">
    <property type="term" value="F:transcription coactivator activity"/>
    <property type="evidence" value="ECO:0007669"/>
    <property type="project" value="TreeGrafter"/>
</dbReference>
<evidence type="ECO:0000313" key="3">
    <source>
        <dbReference type="Ensembl" id="ENSPMGP00000027655.1"/>
    </source>
</evidence>
<name>A0A3B4BFN0_9GOBI</name>
<keyword evidence="1" id="KW-0175">Coiled coil</keyword>
<dbReference type="Proteomes" id="UP000261520">
    <property type="component" value="Unplaced"/>
</dbReference>
<proteinExistence type="predicted"/>
<dbReference type="GO" id="GO:0045944">
    <property type="term" value="P:positive regulation of transcription by RNA polymerase II"/>
    <property type="evidence" value="ECO:0007669"/>
    <property type="project" value="TreeGrafter"/>
</dbReference>
<dbReference type="STRING" id="409849.ENSPMGP00000027655"/>
<dbReference type="PANTHER" id="PTHR31915:SF5">
    <property type="entry name" value="CALCIUM-BINDING AND COILED-COIL DOMAIN-CONTAINING PROTEIN 1"/>
    <property type="match status" value="1"/>
</dbReference>
<evidence type="ECO:0000256" key="1">
    <source>
        <dbReference type="ARBA" id="ARBA00023054"/>
    </source>
</evidence>
<dbReference type="InterPro" id="IPR051002">
    <property type="entry name" value="UBA_autophagy_assoc_protein"/>
</dbReference>
<protein>
    <recommendedName>
        <fullName evidence="2">SKICH domain-containing protein</fullName>
    </recommendedName>
</protein>